<evidence type="ECO:0000313" key="2">
    <source>
        <dbReference type="EMBL" id="OIK02173.1"/>
    </source>
</evidence>
<keyword evidence="3" id="KW-1185">Reference proteome</keyword>
<evidence type="ECO:0008006" key="4">
    <source>
        <dbReference type="Google" id="ProtNLM"/>
    </source>
</evidence>
<organism evidence="2 3">
    <name type="scientific">Streptomyces monashensis</name>
    <dbReference type="NCBI Taxonomy" id="1678012"/>
    <lineage>
        <taxon>Bacteria</taxon>
        <taxon>Bacillati</taxon>
        <taxon>Actinomycetota</taxon>
        <taxon>Actinomycetes</taxon>
        <taxon>Kitasatosporales</taxon>
        <taxon>Streptomycetaceae</taxon>
        <taxon>Streptomyces</taxon>
    </lineage>
</organism>
<gene>
    <name evidence="2" type="ORF">BIV23_25320</name>
</gene>
<proteinExistence type="predicted"/>
<keyword evidence="1" id="KW-0732">Signal</keyword>
<accession>A0A1S2Q8W2</accession>
<name>A0A1S2Q8W2_9ACTN</name>
<sequence length="66" mass="6436">MHVRTFLAAVVLAAAVTAFGGATTAAAHSGSAPSTNDDATGLSILDTPVSLVCHVDDVLGNAPACD</sequence>
<feature type="signal peptide" evidence="1">
    <location>
        <begin position="1"/>
        <end position="27"/>
    </location>
</feature>
<protein>
    <recommendedName>
        <fullName evidence="4">Chaplin domain-containing protein</fullName>
    </recommendedName>
</protein>
<dbReference type="EMBL" id="MLYO01000041">
    <property type="protein sequence ID" value="OIK02173.1"/>
    <property type="molecule type" value="Genomic_DNA"/>
</dbReference>
<reference evidence="2 3" key="1">
    <citation type="submission" date="2016-10" db="EMBL/GenBank/DDBJ databases">
        <title>Genome sequence of Streptomyces sp. MUSC 1.</title>
        <authorList>
            <person name="Lee L.-H."/>
            <person name="Ser H.-L."/>
            <person name="Law J.W.-F."/>
        </authorList>
    </citation>
    <scope>NUCLEOTIDE SEQUENCE [LARGE SCALE GENOMIC DNA]</scope>
    <source>
        <strain evidence="2 3">MUSC 1</strain>
    </source>
</reference>
<evidence type="ECO:0000313" key="3">
    <source>
        <dbReference type="Proteomes" id="UP000179642"/>
    </source>
</evidence>
<dbReference type="Proteomes" id="UP000179642">
    <property type="component" value="Unassembled WGS sequence"/>
</dbReference>
<dbReference type="AlphaFoldDB" id="A0A1S2Q8W2"/>
<feature type="chain" id="PRO_5010380028" description="Chaplin domain-containing protein" evidence="1">
    <location>
        <begin position="28"/>
        <end position="66"/>
    </location>
</feature>
<evidence type="ECO:0000256" key="1">
    <source>
        <dbReference type="SAM" id="SignalP"/>
    </source>
</evidence>
<comment type="caution">
    <text evidence="2">The sequence shown here is derived from an EMBL/GenBank/DDBJ whole genome shotgun (WGS) entry which is preliminary data.</text>
</comment>